<evidence type="ECO:0000259" key="7">
    <source>
        <dbReference type="PROSITE" id="PS50846"/>
    </source>
</evidence>
<comment type="caution">
    <text evidence="8">The sequence shown here is derived from an EMBL/GenBank/DDBJ whole genome shotgun (WGS) entry which is preliminary data.</text>
</comment>
<evidence type="ECO:0000256" key="5">
    <source>
        <dbReference type="ARBA" id="ARBA00023136"/>
    </source>
</evidence>
<dbReference type="Gene3D" id="3.30.70.100">
    <property type="match status" value="1"/>
</dbReference>
<accession>A0ABT8AFW5</accession>
<evidence type="ECO:0000256" key="3">
    <source>
        <dbReference type="ARBA" id="ARBA00022906"/>
    </source>
</evidence>
<keyword evidence="3" id="KW-0862">Zinc</keyword>
<keyword evidence="3" id="KW-0813">Transport</keyword>
<dbReference type="InterPro" id="IPR050681">
    <property type="entry name" value="CDF/SLC30A"/>
</dbReference>
<evidence type="ECO:0000313" key="9">
    <source>
        <dbReference type="Proteomes" id="UP001529369"/>
    </source>
</evidence>
<organism evidence="8 9">
    <name type="scientific">Paeniroseomonas aquatica</name>
    <dbReference type="NCBI Taxonomy" id="373043"/>
    <lineage>
        <taxon>Bacteria</taxon>
        <taxon>Pseudomonadati</taxon>
        <taxon>Pseudomonadota</taxon>
        <taxon>Alphaproteobacteria</taxon>
        <taxon>Acetobacterales</taxon>
        <taxon>Acetobacteraceae</taxon>
        <taxon>Paeniroseomonas</taxon>
    </lineage>
</organism>
<gene>
    <name evidence="8" type="ORF">QWZ14_29730</name>
</gene>
<evidence type="ECO:0000313" key="8">
    <source>
        <dbReference type="EMBL" id="MDN3568578.1"/>
    </source>
</evidence>
<dbReference type="SUPFAM" id="SSF161111">
    <property type="entry name" value="Cation efflux protein transmembrane domain-like"/>
    <property type="match status" value="1"/>
</dbReference>
<feature type="transmembrane region" description="Helical" evidence="6">
    <location>
        <begin position="110"/>
        <end position="132"/>
    </location>
</feature>
<dbReference type="CDD" id="cd00371">
    <property type="entry name" value="HMA"/>
    <property type="match status" value="1"/>
</dbReference>
<reference evidence="9" key="1">
    <citation type="journal article" date="2019" name="Int. J. Syst. Evol. Microbiol.">
        <title>The Global Catalogue of Microorganisms (GCM) 10K type strain sequencing project: providing services to taxonomists for standard genome sequencing and annotation.</title>
        <authorList>
            <consortium name="The Broad Institute Genomics Platform"/>
            <consortium name="The Broad Institute Genome Sequencing Center for Infectious Disease"/>
            <person name="Wu L."/>
            <person name="Ma J."/>
        </authorList>
    </citation>
    <scope>NUCLEOTIDE SEQUENCE [LARGE SCALE GENOMIC DNA]</scope>
    <source>
        <strain evidence="9">CECT 7131</strain>
    </source>
</reference>
<dbReference type="Pfam" id="PF00403">
    <property type="entry name" value="HMA"/>
    <property type="match status" value="1"/>
</dbReference>
<dbReference type="EMBL" id="JAUFPN010000292">
    <property type="protein sequence ID" value="MDN3568578.1"/>
    <property type="molecule type" value="Genomic_DNA"/>
</dbReference>
<dbReference type="InterPro" id="IPR006121">
    <property type="entry name" value="HMA_dom"/>
</dbReference>
<dbReference type="InterPro" id="IPR058533">
    <property type="entry name" value="Cation_efflux_TM"/>
</dbReference>
<feature type="transmembrane region" description="Helical" evidence="6">
    <location>
        <begin position="201"/>
        <end position="221"/>
    </location>
</feature>
<dbReference type="Proteomes" id="UP001529369">
    <property type="component" value="Unassembled WGS sequence"/>
</dbReference>
<dbReference type="PANTHER" id="PTHR11562:SF17">
    <property type="entry name" value="RE54080P-RELATED"/>
    <property type="match status" value="1"/>
</dbReference>
<proteinExistence type="predicted"/>
<dbReference type="RefSeq" id="WP_290320686.1">
    <property type="nucleotide sequence ID" value="NZ_JAUFPN010000292.1"/>
</dbReference>
<dbReference type="InterPro" id="IPR027469">
    <property type="entry name" value="Cation_efflux_TMD_sf"/>
</dbReference>
<feature type="transmembrane region" description="Helical" evidence="6">
    <location>
        <begin position="264"/>
        <end position="282"/>
    </location>
</feature>
<dbReference type="Gene3D" id="1.20.1510.10">
    <property type="entry name" value="Cation efflux protein transmembrane domain"/>
    <property type="match status" value="1"/>
</dbReference>
<name>A0ABT8AFW5_9PROT</name>
<dbReference type="InterPro" id="IPR002524">
    <property type="entry name" value="Cation_efflux"/>
</dbReference>
<evidence type="ECO:0000256" key="2">
    <source>
        <dbReference type="ARBA" id="ARBA00022692"/>
    </source>
</evidence>
<keyword evidence="9" id="KW-1185">Reference proteome</keyword>
<dbReference type="PANTHER" id="PTHR11562">
    <property type="entry name" value="CATION EFFLUX PROTEIN/ ZINC TRANSPORTER"/>
    <property type="match status" value="1"/>
</dbReference>
<protein>
    <submittedName>
        <fullName evidence="8">Cation diffusion facilitator family transporter</fullName>
    </submittedName>
</protein>
<keyword evidence="3" id="KW-0864">Zinc transport</keyword>
<keyword evidence="2 6" id="KW-0812">Transmembrane</keyword>
<keyword evidence="3" id="KW-0406">Ion transport</keyword>
<sequence length="294" mass="31280">MNTTAISDSPDTVRYRVTGMDCPSCAAKIEKAAWGIVGVEEVKVSIASQIMTLRLADPAARLPEVERAVTGLGYQLNRLDRPAVRPEAGSDDDDELPKDLSHITPGYKRALWIVVLLNVGYGLVEIVAGFVAGSQALKADALDFLGDGLITFFGLLAIGWTLAWRARSALIQGMFLGLLGLGVLASTGYRVLVLNQPDPELMGIFGAIALVVNVAAAVVLIPHRTGDANVRAVWLFSRNDAIGNAAVVVAAGLVWWSDTAWPDLAVALVIAGLFLQSAWSIIRDARHDLAEVSA</sequence>
<evidence type="ECO:0000256" key="1">
    <source>
        <dbReference type="ARBA" id="ARBA00004141"/>
    </source>
</evidence>
<dbReference type="NCBIfam" id="TIGR01297">
    <property type="entry name" value="CDF"/>
    <property type="match status" value="1"/>
</dbReference>
<feature type="transmembrane region" description="Helical" evidence="6">
    <location>
        <begin position="170"/>
        <end position="189"/>
    </location>
</feature>
<keyword evidence="5 6" id="KW-0472">Membrane</keyword>
<comment type="subcellular location">
    <subcellularLocation>
        <location evidence="1">Membrane</location>
        <topology evidence="1">Multi-pass membrane protein</topology>
    </subcellularLocation>
</comment>
<feature type="domain" description="HMA" evidence="7">
    <location>
        <begin position="11"/>
        <end position="77"/>
    </location>
</feature>
<dbReference type="InterPro" id="IPR036163">
    <property type="entry name" value="HMA_dom_sf"/>
</dbReference>
<dbReference type="PROSITE" id="PS50846">
    <property type="entry name" value="HMA_2"/>
    <property type="match status" value="1"/>
</dbReference>
<evidence type="ECO:0000256" key="6">
    <source>
        <dbReference type="SAM" id="Phobius"/>
    </source>
</evidence>
<dbReference type="Pfam" id="PF01545">
    <property type="entry name" value="Cation_efflux"/>
    <property type="match status" value="1"/>
</dbReference>
<evidence type="ECO:0000256" key="4">
    <source>
        <dbReference type="ARBA" id="ARBA00022989"/>
    </source>
</evidence>
<feature type="transmembrane region" description="Helical" evidence="6">
    <location>
        <begin position="241"/>
        <end position="258"/>
    </location>
</feature>
<feature type="transmembrane region" description="Helical" evidence="6">
    <location>
        <begin position="144"/>
        <end position="163"/>
    </location>
</feature>
<dbReference type="SUPFAM" id="SSF55008">
    <property type="entry name" value="HMA, heavy metal-associated domain"/>
    <property type="match status" value="1"/>
</dbReference>
<keyword evidence="4 6" id="KW-1133">Transmembrane helix</keyword>